<sequence length="167" mass="18430">MDQLRIDTAPIVIAGFIITVSAFVIHLIGFATPYWIRDYDSHDGLWLVCDDQNHQCLSMSVFVKDLPAKFKATQALECIAFISYVAAVVCASLQTFVMKQRMMYIIGALTNFVAGGFSLIGCIIFSTIENINTSDLHFSFAFCIIASIGGVVAGVFFILAWKWIPAN</sequence>
<accession>A0A8B6G4U0</accession>
<evidence type="ECO:0000256" key="5">
    <source>
        <dbReference type="SAM" id="Phobius"/>
    </source>
</evidence>
<dbReference type="OrthoDB" id="6097653at2759"/>
<dbReference type="Pfam" id="PF00822">
    <property type="entry name" value="PMP22_Claudin"/>
    <property type="match status" value="1"/>
</dbReference>
<feature type="transmembrane region" description="Helical" evidence="5">
    <location>
        <begin position="12"/>
        <end position="36"/>
    </location>
</feature>
<feature type="transmembrane region" description="Helical" evidence="5">
    <location>
        <begin position="104"/>
        <end position="126"/>
    </location>
</feature>
<keyword evidence="3 5" id="KW-1133">Transmembrane helix</keyword>
<evidence type="ECO:0000313" key="6">
    <source>
        <dbReference type="EMBL" id="VDI58664.1"/>
    </source>
</evidence>
<feature type="transmembrane region" description="Helical" evidence="5">
    <location>
        <begin position="138"/>
        <end position="161"/>
    </location>
</feature>
<comment type="subcellular location">
    <subcellularLocation>
        <location evidence="1">Membrane</location>
        <topology evidence="1">Multi-pass membrane protein</topology>
    </subcellularLocation>
</comment>
<evidence type="ECO:0000256" key="1">
    <source>
        <dbReference type="ARBA" id="ARBA00004141"/>
    </source>
</evidence>
<evidence type="ECO:0000256" key="3">
    <source>
        <dbReference type="ARBA" id="ARBA00022989"/>
    </source>
</evidence>
<dbReference type="GO" id="GO:0016020">
    <property type="term" value="C:membrane"/>
    <property type="evidence" value="ECO:0007669"/>
    <property type="project" value="UniProtKB-SubCell"/>
</dbReference>
<evidence type="ECO:0000313" key="7">
    <source>
        <dbReference type="Proteomes" id="UP000596742"/>
    </source>
</evidence>
<proteinExistence type="predicted"/>
<dbReference type="EMBL" id="UYJE01007863">
    <property type="protein sequence ID" value="VDI58664.1"/>
    <property type="molecule type" value="Genomic_DNA"/>
</dbReference>
<dbReference type="InterPro" id="IPR004031">
    <property type="entry name" value="PMP22/EMP/MP20/Claudin"/>
</dbReference>
<reference evidence="6" key="1">
    <citation type="submission" date="2018-11" db="EMBL/GenBank/DDBJ databases">
        <authorList>
            <person name="Alioto T."/>
            <person name="Alioto T."/>
        </authorList>
    </citation>
    <scope>NUCLEOTIDE SEQUENCE</scope>
</reference>
<dbReference type="Gene3D" id="1.20.140.150">
    <property type="match status" value="1"/>
</dbReference>
<evidence type="ECO:0000256" key="4">
    <source>
        <dbReference type="ARBA" id="ARBA00023136"/>
    </source>
</evidence>
<feature type="transmembrane region" description="Helical" evidence="5">
    <location>
        <begin position="79"/>
        <end position="97"/>
    </location>
</feature>
<keyword evidence="2 5" id="KW-0812">Transmembrane</keyword>
<dbReference type="Proteomes" id="UP000596742">
    <property type="component" value="Unassembled WGS sequence"/>
</dbReference>
<evidence type="ECO:0000256" key="2">
    <source>
        <dbReference type="ARBA" id="ARBA00022692"/>
    </source>
</evidence>
<comment type="caution">
    <text evidence="6">The sequence shown here is derived from an EMBL/GenBank/DDBJ whole genome shotgun (WGS) entry which is preliminary data.</text>
</comment>
<name>A0A8B6G4U0_MYTGA</name>
<keyword evidence="7" id="KW-1185">Reference proteome</keyword>
<gene>
    <name evidence="6" type="ORF">MGAL_10B039781</name>
</gene>
<protein>
    <submittedName>
        <fullName evidence="6">Uncharacterized protein</fullName>
    </submittedName>
</protein>
<organism evidence="6 7">
    <name type="scientific">Mytilus galloprovincialis</name>
    <name type="common">Mediterranean mussel</name>
    <dbReference type="NCBI Taxonomy" id="29158"/>
    <lineage>
        <taxon>Eukaryota</taxon>
        <taxon>Metazoa</taxon>
        <taxon>Spiralia</taxon>
        <taxon>Lophotrochozoa</taxon>
        <taxon>Mollusca</taxon>
        <taxon>Bivalvia</taxon>
        <taxon>Autobranchia</taxon>
        <taxon>Pteriomorphia</taxon>
        <taxon>Mytilida</taxon>
        <taxon>Mytiloidea</taxon>
        <taxon>Mytilidae</taxon>
        <taxon>Mytilinae</taxon>
        <taxon>Mytilus</taxon>
    </lineage>
</organism>
<dbReference type="AlphaFoldDB" id="A0A8B6G4U0"/>
<keyword evidence="4 5" id="KW-0472">Membrane</keyword>